<dbReference type="Gene3D" id="1.10.245.10">
    <property type="entry name" value="SWIB/MDM2 domain"/>
    <property type="match status" value="1"/>
</dbReference>
<evidence type="ECO:0000259" key="2">
    <source>
        <dbReference type="PROSITE" id="PS51925"/>
    </source>
</evidence>
<dbReference type="RefSeq" id="XP_005090201.1">
    <property type="nucleotide sequence ID" value="XM_005090144.3"/>
</dbReference>
<feature type="compositionally biased region" description="Basic and acidic residues" evidence="1">
    <location>
        <begin position="70"/>
        <end position="81"/>
    </location>
</feature>
<feature type="region of interest" description="Disordered" evidence="1">
    <location>
        <begin position="53"/>
        <end position="197"/>
    </location>
</feature>
<organism evidence="4 5">
    <name type="scientific">Aplysia californica</name>
    <name type="common">California sea hare</name>
    <dbReference type="NCBI Taxonomy" id="6500"/>
    <lineage>
        <taxon>Eukaryota</taxon>
        <taxon>Metazoa</taxon>
        <taxon>Spiralia</taxon>
        <taxon>Lophotrochozoa</taxon>
        <taxon>Mollusca</taxon>
        <taxon>Gastropoda</taxon>
        <taxon>Heterobranchia</taxon>
        <taxon>Euthyneura</taxon>
        <taxon>Tectipleura</taxon>
        <taxon>Aplysiida</taxon>
        <taxon>Aplysioidea</taxon>
        <taxon>Aplysiidae</taxon>
        <taxon>Aplysia</taxon>
    </lineage>
</organism>
<feature type="domain" description="DEK-C" evidence="3">
    <location>
        <begin position="3"/>
        <end position="58"/>
    </location>
</feature>
<evidence type="ECO:0000259" key="3">
    <source>
        <dbReference type="PROSITE" id="PS51998"/>
    </source>
</evidence>
<evidence type="ECO:0000313" key="5">
    <source>
        <dbReference type="RefSeq" id="XP_005090201.1"/>
    </source>
</evidence>
<protein>
    <submittedName>
        <fullName evidence="5">Protein TRI1 isoform X1</fullName>
    </submittedName>
</protein>
<dbReference type="PROSITE" id="PS51998">
    <property type="entry name" value="DEK_C"/>
    <property type="match status" value="1"/>
</dbReference>
<dbReference type="SMART" id="SM00151">
    <property type="entry name" value="SWIB"/>
    <property type="match status" value="1"/>
</dbReference>
<dbReference type="Pfam" id="PF02201">
    <property type="entry name" value="SWIB"/>
    <property type="match status" value="1"/>
</dbReference>
<feature type="compositionally biased region" description="Basic and acidic residues" evidence="1">
    <location>
        <begin position="152"/>
        <end position="163"/>
    </location>
</feature>
<dbReference type="InterPro" id="IPR003121">
    <property type="entry name" value="SWIB_MDM2_domain"/>
</dbReference>
<dbReference type="Pfam" id="PF08766">
    <property type="entry name" value="DEK_C"/>
    <property type="match status" value="1"/>
</dbReference>
<name>A0ABM0JC16_APLCA</name>
<feature type="compositionally biased region" description="Acidic residues" evidence="1">
    <location>
        <begin position="57"/>
        <end position="69"/>
    </location>
</feature>
<dbReference type="SUPFAM" id="SSF109715">
    <property type="entry name" value="DEK C-terminal domain"/>
    <property type="match status" value="1"/>
</dbReference>
<evidence type="ECO:0000256" key="1">
    <source>
        <dbReference type="SAM" id="MobiDB-lite"/>
    </source>
</evidence>
<keyword evidence="4" id="KW-1185">Reference proteome</keyword>
<dbReference type="PROSITE" id="PS51925">
    <property type="entry name" value="SWIB_MDM2"/>
    <property type="match status" value="1"/>
</dbReference>
<accession>A0ABM0JC16</accession>
<evidence type="ECO:0000313" key="4">
    <source>
        <dbReference type="Proteomes" id="UP000694888"/>
    </source>
</evidence>
<dbReference type="Gene3D" id="1.10.10.60">
    <property type="entry name" value="Homeodomain-like"/>
    <property type="match status" value="1"/>
</dbReference>
<gene>
    <name evidence="5" type="primary">LOC101848485</name>
</gene>
<dbReference type="InterPro" id="IPR019835">
    <property type="entry name" value="SWIB_domain"/>
</dbReference>
<sequence>MADLRVEELRKAIKGILKGADLDNLSTKKVRKQLEQKFDTDLSERKKEIDKLVMEMINDEEEEEEEKDEEAAADKEDRTEANSDDEAEANEDQNGAASEEESEDEVPKKKAKKSTSSSSAKPKSAKRKSAGKADDSEDPVMSSIKQMDDEDLAKKLQEEESGLRRRAARRAAPQPKPKKKEKEKDPDQKKKKNSLYSRPCQLSEELAAVVGTNEMPRSDVVKTMWSIVKERNLQDPENKQYMLCDPQMEALFGVKRLRTFAMMKYLKKHIVDTHRS</sequence>
<reference evidence="5" key="1">
    <citation type="submission" date="2025-08" db="UniProtKB">
        <authorList>
            <consortium name="RefSeq"/>
        </authorList>
    </citation>
    <scope>IDENTIFICATION</scope>
</reference>
<dbReference type="PANTHER" id="PTHR13844">
    <property type="entry name" value="SWI/SNF-RELATED MATRIX-ASSOCIATED ACTIN-DEPENDENT REGULATOR OF CHROMATIN SUBFAMILY D"/>
    <property type="match status" value="1"/>
</dbReference>
<dbReference type="GeneID" id="101848485"/>
<dbReference type="InterPro" id="IPR014876">
    <property type="entry name" value="DEK_C"/>
</dbReference>
<dbReference type="Proteomes" id="UP000694888">
    <property type="component" value="Unplaced"/>
</dbReference>
<feature type="domain" description="DM2" evidence="2">
    <location>
        <begin position="195"/>
        <end position="272"/>
    </location>
</feature>
<dbReference type="SUPFAM" id="SSF47592">
    <property type="entry name" value="SWIB/MDM2 domain"/>
    <property type="match status" value="1"/>
</dbReference>
<proteinExistence type="predicted"/>
<feature type="compositionally biased region" description="Acidic residues" evidence="1">
    <location>
        <begin position="82"/>
        <end position="91"/>
    </location>
</feature>
<dbReference type="CDD" id="cd10567">
    <property type="entry name" value="SWIB-MDM2_like"/>
    <property type="match status" value="1"/>
</dbReference>
<dbReference type="InterPro" id="IPR036885">
    <property type="entry name" value="SWIB_MDM2_dom_sf"/>
</dbReference>